<comment type="caution">
    <text evidence="1">The sequence shown here is derived from an EMBL/GenBank/DDBJ whole genome shotgun (WGS) entry which is preliminary data.</text>
</comment>
<dbReference type="Proteomes" id="UP000200980">
    <property type="component" value="Unassembled WGS sequence"/>
</dbReference>
<dbReference type="EMBL" id="JATM01000003">
    <property type="protein sequence ID" value="OOL18231.1"/>
    <property type="molecule type" value="Genomic_DNA"/>
</dbReference>
<name>A0A1S8GPB9_9PROT</name>
<gene>
    <name evidence="1" type="ORF">AL01_05300</name>
</gene>
<keyword evidence="2" id="KW-1185">Reference proteome</keyword>
<reference evidence="1 2" key="1">
    <citation type="journal article" date="2016" name="PLoS ONE">
        <title>Whole-Genome Sequence Analysis of Bombella intestini LMG 28161T, a Novel Acetic Acid Bacterium Isolated from the Crop of a Red-Tailed Bumble Bee, Bombus lapidarius.</title>
        <authorList>
            <person name="Li L."/>
            <person name="Illeghems K."/>
            <person name="Van Kerrebroeck S."/>
            <person name="Borremans W."/>
            <person name="Cleenwerck I."/>
            <person name="Smagghe G."/>
            <person name="De Vuyst L."/>
            <person name="Vandamme P."/>
        </authorList>
    </citation>
    <scope>NUCLEOTIDE SEQUENCE [LARGE SCALE GENOMIC DNA]</scope>
    <source>
        <strain evidence="1 2">R-52487</strain>
    </source>
</reference>
<dbReference type="PROSITE" id="PS51257">
    <property type="entry name" value="PROKAR_LIPOPROTEIN"/>
    <property type="match status" value="1"/>
</dbReference>
<dbReference type="STRING" id="1539051.AL01_05300"/>
<organism evidence="1 2">
    <name type="scientific">Bombella intestini</name>
    <dbReference type="NCBI Taxonomy" id="1539051"/>
    <lineage>
        <taxon>Bacteria</taxon>
        <taxon>Pseudomonadati</taxon>
        <taxon>Pseudomonadota</taxon>
        <taxon>Alphaproteobacteria</taxon>
        <taxon>Acetobacterales</taxon>
        <taxon>Acetobacteraceae</taxon>
        <taxon>Bombella</taxon>
    </lineage>
</organism>
<dbReference type="AlphaFoldDB" id="A0A1S8GPB9"/>
<evidence type="ECO:0000313" key="2">
    <source>
        <dbReference type="Proteomes" id="UP000200980"/>
    </source>
</evidence>
<proteinExistence type="predicted"/>
<accession>A0A1S8GPB9</accession>
<evidence type="ECO:0000313" key="1">
    <source>
        <dbReference type="EMBL" id="OOL18231.1"/>
    </source>
</evidence>
<dbReference type="RefSeq" id="WP_241502714.1">
    <property type="nucleotide sequence ID" value="NZ_JATM01000003.1"/>
</dbReference>
<protein>
    <recommendedName>
        <fullName evidence="3">Lipoprotein</fullName>
    </recommendedName>
</protein>
<sequence>MPRCDKNTSTLAAGALATAIMCALLGGCAIQPTLKPLCPPLVAYGHEQQASLAQELRTHPDLKEAPLFLADYANERNELRAACKS</sequence>
<evidence type="ECO:0008006" key="3">
    <source>
        <dbReference type="Google" id="ProtNLM"/>
    </source>
</evidence>